<reference evidence="2 3" key="1">
    <citation type="submission" date="2017-12" db="EMBL/GenBank/DDBJ databases">
        <title>The genome sequence of Caulobacter sp. 410.</title>
        <authorList>
            <person name="Gao J."/>
            <person name="Mao X."/>
            <person name="Sun J."/>
        </authorList>
    </citation>
    <scope>NUCLEOTIDE SEQUENCE [LARGE SCALE GENOMIC DNA]</scope>
    <source>
        <strain evidence="2 3">410</strain>
    </source>
</reference>
<dbReference type="PRINTS" id="PR00080">
    <property type="entry name" value="SDRFAMILY"/>
</dbReference>
<sequence>MTTVLITGANRGIGLEHVRQYAAGGADVIATCRDPAGAAELQAIADAHPGKVRIEALSVNDAASVAAFAERLRGVAIDVLINNAGTYGPIPLPEGMAHQTLAGMDYDIWADILATNVVSPFRITAALIENVKASAGKTIVMMSSGLASIGTNIYGGSHAYRSSKAALNMLAKGLAVELKGDGVTVIAMAPGWTRTALGGPDAPYSVEESVEGQQKVIAGLSLDDTGKFLDLAGAEVAW</sequence>
<dbReference type="OrthoDB" id="9785826at2"/>
<dbReference type="CDD" id="cd05325">
    <property type="entry name" value="carb_red_sniffer_like_SDR_c"/>
    <property type="match status" value="1"/>
</dbReference>
<dbReference type="PANTHER" id="PTHR45458">
    <property type="entry name" value="SHORT-CHAIN DEHYDROGENASE/REDUCTASE SDR"/>
    <property type="match status" value="1"/>
</dbReference>
<dbReference type="AlphaFoldDB" id="A0A2N5DBM8"/>
<dbReference type="InterPro" id="IPR036291">
    <property type="entry name" value="NAD(P)-bd_dom_sf"/>
</dbReference>
<keyword evidence="3" id="KW-1185">Reference proteome</keyword>
<dbReference type="Gene3D" id="3.40.50.720">
    <property type="entry name" value="NAD(P)-binding Rossmann-like Domain"/>
    <property type="match status" value="1"/>
</dbReference>
<dbReference type="InterPro" id="IPR052184">
    <property type="entry name" value="SDR_enzymes"/>
</dbReference>
<dbReference type="EMBL" id="PJRS01000031">
    <property type="protein sequence ID" value="PLR23465.1"/>
    <property type="molecule type" value="Genomic_DNA"/>
</dbReference>
<dbReference type="Proteomes" id="UP000234479">
    <property type="component" value="Unassembled WGS sequence"/>
</dbReference>
<evidence type="ECO:0000256" key="1">
    <source>
        <dbReference type="RuleBase" id="RU000363"/>
    </source>
</evidence>
<dbReference type="Pfam" id="PF00106">
    <property type="entry name" value="adh_short"/>
    <property type="match status" value="1"/>
</dbReference>
<dbReference type="SUPFAM" id="SSF51735">
    <property type="entry name" value="NAD(P)-binding Rossmann-fold domains"/>
    <property type="match status" value="1"/>
</dbReference>
<dbReference type="InterPro" id="IPR002347">
    <property type="entry name" value="SDR_fam"/>
</dbReference>
<dbReference type="PANTHER" id="PTHR45458:SF1">
    <property type="entry name" value="SHORT CHAIN DEHYDROGENASE"/>
    <property type="match status" value="1"/>
</dbReference>
<proteinExistence type="inferred from homology"/>
<organism evidence="2 3">
    <name type="scientific">Caulobacter zeae</name>
    <dbReference type="NCBI Taxonomy" id="2055137"/>
    <lineage>
        <taxon>Bacteria</taxon>
        <taxon>Pseudomonadati</taxon>
        <taxon>Pseudomonadota</taxon>
        <taxon>Alphaproteobacteria</taxon>
        <taxon>Caulobacterales</taxon>
        <taxon>Caulobacteraceae</taxon>
        <taxon>Caulobacter</taxon>
    </lineage>
</organism>
<evidence type="ECO:0000313" key="3">
    <source>
        <dbReference type="Proteomes" id="UP000234479"/>
    </source>
</evidence>
<gene>
    <name evidence="2" type="ORF">SGCZBJ_15880</name>
</gene>
<comment type="caution">
    <text evidence="2">The sequence shown here is derived from an EMBL/GenBank/DDBJ whole genome shotgun (WGS) entry which is preliminary data.</text>
</comment>
<protein>
    <submittedName>
        <fullName evidence="2">Short-chain dehydrogenase</fullName>
    </submittedName>
</protein>
<name>A0A2N5DBM8_9CAUL</name>
<dbReference type="RefSeq" id="WP_101718965.1">
    <property type="nucleotide sequence ID" value="NZ_PJRS01000031.1"/>
</dbReference>
<dbReference type="PRINTS" id="PR00081">
    <property type="entry name" value="GDHRDH"/>
</dbReference>
<comment type="similarity">
    <text evidence="1">Belongs to the short-chain dehydrogenases/reductases (SDR) family.</text>
</comment>
<dbReference type="GO" id="GO:0016616">
    <property type="term" value="F:oxidoreductase activity, acting on the CH-OH group of donors, NAD or NADP as acceptor"/>
    <property type="evidence" value="ECO:0007669"/>
    <property type="project" value="TreeGrafter"/>
</dbReference>
<evidence type="ECO:0000313" key="2">
    <source>
        <dbReference type="EMBL" id="PLR23465.1"/>
    </source>
</evidence>
<accession>A0A2N5DBM8</accession>